<sequence>MISTYISNAKINIDVKSVELALDALNQFLAEPSNNQAPVWTYRIPELGEGGACSLFGALQDEPFSLESELPKDKDNNDALADLQKIVFFIEQKTNVDWFGIYQARSTSEGPQLLKLAYLGAPSRPLFPLTPEFAQISNNVQVGLSGKARIINDVATYVASGGEYYTCDPKVSAEVCLPLFNEEQQCIGIIDAEAFQTEFFTDAMMAFFVAVCIKIPHYLPR</sequence>
<accession>A0A975DHV0</accession>
<evidence type="ECO:0000259" key="1">
    <source>
        <dbReference type="Pfam" id="PF01590"/>
    </source>
</evidence>
<keyword evidence="2" id="KW-0418">Kinase</keyword>
<dbReference type="EMBL" id="CP072133">
    <property type="protein sequence ID" value="QTH71970.1"/>
    <property type="molecule type" value="Genomic_DNA"/>
</dbReference>
<feature type="domain" description="GAF" evidence="1">
    <location>
        <begin position="83"/>
        <end position="212"/>
    </location>
</feature>
<dbReference type="Gene3D" id="3.30.450.40">
    <property type="match status" value="1"/>
</dbReference>
<protein>
    <submittedName>
        <fullName evidence="2">Histidine kinase</fullName>
    </submittedName>
</protein>
<reference evidence="2" key="1">
    <citation type="submission" date="2021-03" db="EMBL/GenBank/DDBJ databases">
        <title>Complete Genome of Pseudoalteromonas xiamenensis STKMTI.2, a new potential marine bacterium producing anti-Vibrio compounds.</title>
        <authorList>
            <person name="Handayani D.P."/>
            <person name="Isnansetyo A."/>
            <person name="Istiqomah I."/>
            <person name="Jumina J."/>
        </authorList>
    </citation>
    <scope>NUCLEOTIDE SEQUENCE</scope>
    <source>
        <strain evidence="2">STKMTI.2</strain>
    </source>
</reference>
<dbReference type="AlphaFoldDB" id="A0A975DHV0"/>
<dbReference type="Proteomes" id="UP000664904">
    <property type="component" value="Chromosome"/>
</dbReference>
<dbReference type="KEGG" id="pxi:J5O05_03360"/>
<organism evidence="2 3">
    <name type="scientific">Pseudoalteromonas xiamenensis</name>
    <dbReference type="NCBI Taxonomy" id="882626"/>
    <lineage>
        <taxon>Bacteria</taxon>
        <taxon>Pseudomonadati</taxon>
        <taxon>Pseudomonadota</taxon>
        <taxon>Gammaproteobacteria</taxon>
        <taxon>Alteromonadales</taxon>
        <taxon>Pseudoalteromonadaceae</taxon>
        <taxon>Pseudoalteromonas</taxon>
    </lineage>
</organism>
<name>A0A975DHV0_9GAMM</name>
<evidence type="ECO:0000313" key="2">
    <source>
        <dbReference type="EMBL" id="QTH71970.1"/>
    </source>
</evidence>
<keyword evidence="3" id="KW-1185">Reference proteome</keyword>
<dbReference type="Pfam" id="PF01590">
    <property type="entry name" value="GAF"/>
    <property type="match status" value="1"/>
</dbReference>
<dbReference type="SUPFAM" id="SSF55781">
    <property type="entry name" value="GAF domain-like"/>
    <property type="match status" value="1"/>
</dbReference>
<dbReference type="GO" id="GO:0016301">
    <property type="term" value="F:kinase activity"/>
    <property type="evidence" value="ECO:0007669"/>
    <property type="project" value="UniProtKB-KW"/>
</dbReference>
<evidence type="ECO:0000313" key="3">
    <source>
        <dbReference type="Proteomes" id="UP000664904"/>
    </source>
</evidence>
<dbReference type="InterPro" id="IPR003018">
    <property type="entry name" value="GAF"/>
</dbReference>
<dbReference type="InterPro" id="IPR029016">
    <property type="entry name" value="GAF-like_dom_sf"/>
</dbReference>
<proteinExistence type="predicted"/>
<keyword evidence="2" id="KW-0808">Transferase</keyword>
<dbReference type="RefSeq" id="WP_208843593.1">
    <property type="nucleotide sequence ID" value="NZ_CP072133.1"/>
</dbReference>
<gene>
    <name evidence="2" type="ORF">J5O05_03360</name>
</gene>